<dbReference type="EMBL" id="BN001304">
    <property type="protein sequence ID" value="CBF79622.1"/>
    <property type="molecule type" value="Genomic_DNA"/>
</dbReference>
<feature type="region of interest" description="Disordered" evidence="1">
    <location>
        <begin position="182"/>
        <end position="210"/>
    </location>
</feature>
<dbReference type="eggNOG" id="ENOG502SBM6">
    <property type="taxonomic scope" value="Eukaryota"/>
</dbReference>
<name>Q5AVX5_EMENI</name>
<reference evidence="3" key="2">
    <citation type="journal article" date="2009" name="Fungal Genet. Biol.">
        <title>The 2008 update of the Aspergillus nidulans genome annotation: a community effort.</title>
        <authorList>
            <person name="Wortman J.R."/>
            <person name="Gilsenan J.M."/>
            <person name="Joardar V."/>
            <person name="Deegan J."/>
            <person name="Clutterbuck J."/>
            <person name="Andersen M.R."/>
            <person name="Archer D."/>
            <person name="Bencina M."/>
            <person name="Braus G."/>
            <person name="Coutinho P."/>
            <person name="von Dohren H."/>
            <person name="Doonan J."/>
            <person name="Driessen A.J."/>
            <person name="Durek P."/>
            <person name="Espeso E."/>
            <person name="Fekete E."/>
            <person name="Flipphi M."/>
            <person name="Estrada C.G."/>
            <person name="Geysens S."/>
            <person name="Goldman G."/>
            <person name="de Groot P.W."/>
            <person name="Hansen K."/>
            <person name="Harris S.D."/>
            <person name="Heinekamp T."/>
            <person name="Helmstaedt K."/>
            <person name="Henrissat B."/>
            <person name="Hofmann G."/>
            <person name="Homan T."/>
            <person name="Horio T."/>
            <person name="Horiuchi H."/>
            <person name="James S."/>
            <person name="Jones M."/>
            <person name="Karaffa L."/>
            <person name="Karanyi Z."/>
            <person name="Kato M."/>
            <person name="Keller N."/>
            <person name="Kelly D.E."/>
            <person name="Kiel J.A."/>
            <person name="Kim J.M."/>
            <person name="van der Klei I.J."/>
            <person name="Klis F.M."/>
            <person name="Kovalchuk A."/>
            <person name="Krasevec N."/>
            <person name="Kubicek C.P."/>
            <person name="Liu B."/>
            <person name="Maccabe A."/>
            <person name="Meyer V."/>
            <person name="Mirabito P."/>
            <person name="Miskei M."/>
            <person name="Mos M."/>
            <person name="Mullins J."/>
            <person name="Nelson D.R."/>
            <person name="Nielsen J."/>
            <person name="Oakley B.R."/>
            <person name="Osmani S.A."/>
            <person name="Pakula T."/>
            <person name="Paszewski A."/>
            <person name="Paulsen I."/>
            <person name="Pilsyk S."/>
            <person name="Pocsi I."/>
            <person name="Punt P.J."/>
            <person name="Ram A.F."/>
            <person name="Ren Q."/>
            <person name="Robellet X."/>
            <person name="Robson G."/>
            <person name="Seiboth B."/>
            <person name="van Solingen P."/>
            <person name="Specht T."/>
            <person name="Sun J."/>
            <person name="Taheri-Talesh N."/>
            <person name="Takeshita N."/>
            <person name="Ussery D."/>
            <person name="vanKuyk P.A."/>
            <person name="Visser H."/>
            <person name="van de Vondervoort P.J."/>
            <person name="de Vries R.P."/>
            <person name="Walton J."/>
            <person name="Xiang X."/>
            <person name="Xiong Y."/>
            <person name="Zeng A.P."/>
            <person name="Brandt B.W."/>
            <person name="Cornell M.J."/>
            <person name="van den Hondel C.A."/>
            <person name="Visser J."/>
            <person name="Oliver S.G."/>
            <person name="Turner G."/>
        </authorList>
    </citation>
    <scope>GENOME REANNOTATION</scope>
    <source>
        <strain evidence="3">FGSC A4 / ATCC 38163 / CBS 112.46 / NRRL 194 / M139</strain>
    </source>
</reference>
<reference evidence="3" key="1">
    <citation type="journal article" date="2005" name="Nature">
        <title>Sequencing of Aspergillus nidulans and comparative analysis with A. fumigatus and A. oryzae.</title>
        <authorList>
            <person name="Galagan J.E."/>
            <person name="Calvo S.E."/>
            <person name="Cuomo C."/>
            <person name="Ma L.J."/>
            <person name="Wortman J.R."/>
            <person name="Batzoglou S."/>
            <person name="Lee S.I."/>
            <person name="Basturkmen M."/>
            <person name="Spevak C.C."/>
            <person name="Clutterbuck J."/>
            <person name="Kapitonov V."/>
            <person name="Jurka J."/>
            <person name="Scazzocchio C."/>
            <person name="Farman M."/>
            <person name="Butler J."/>
            <person name="Purcell S."/>
            <person name="Harris S."/>
            <person name="Braus G.H."/>
            <person name="Draht O."/>
            <person name="Busch S."/>
            <person name="D'Enfert C."/>
            <person name="Bouchier C."/>
            <person name="Goldman G.H."/>
            <person name="Bell-Pedersen D."/>
            <person name="Griffiths-Jones S."/>
            <person name="Doonan J.H."/>
            <person name="Yu J."/>
            <person name="Vienken K."/>
            <person name="Pain A."/>
            <person name="Freitag M."/>
            <person name="Selker E.U."/>
            <person name="Archer D.B."/>
            <person name="Penalva M.A."/>
            <person name="Oakley B.R."/>
            <person name="Momany M."/>
            <person name="Tanaka T."/>
            <person name="Kumagai T."/>
            <person name="Asai K."/>
            <person name="Machida M."/>
            <person name="Nierman W.C."/>
            <person name="Denning D.W."/>
            <person name="Caddick M."/>
            <person name="Hynes M."/>
            <person name="Paoletti M."/>
            <person name="Fischer R."/>
            <person name="Miller B."/>
            <person name="Dyer P."/>
            <person name="Sachs M.S."/>
            <person name="Osmani S.A."/>
            <person name="Birren B.W."/>
        </authorList>
    </citation>
    <scope>NUCLEOTIDE SEQUENCE [LARGE SCALE GENOMIC DNA]</scope>
    <source>
        <strain evidence="3">FGSC A4 / ATCC 38163 / CBS 112.46 / NRRL 194 / M139</strain>
    </source>
</reference>
<proteinExistence type="predicted"/>
<sequence>MDQRHSISPVNTTAVPESAINRPSSDSTGPTASQQDHADQVNETQRPGTPPRPPYSPVTPVFAHLAPVQDPSTNGMTQPIVPPTTSPSPTSQVPPTPPNPSSLPPRAPPTFAPEPPPPVPISESDNPDAIALRSAISILQLQKQQSLRDIQTLERMKEAAAKDPERFARELIDGKLARKEQGGFIDFNHEEEDRDGDTETAEGGSRISSELGTLPAAQNIVRMPAINWAKYQIN</sequence>
<feature type="compositionally biased region" description="Acidic residues" evidence="1">
    <location>
        <begin position="189"/>
        <end position="200"/>
    </location>
</feature>
<organism evidence="2 3">
    <name type="scientific">Emericella nidulans (strain FGSC A4 / ATCC 38163 / CBS 112.46 / NRRL 194 / M139)</name>
    <name type="common">Aspergillus nidulans</name>
    <dbReference type="NCBI Taxonomy" id="227321"/>
    <lineage>
        <taxon>Eukaryota</taxon>
        <taxon>Fungi</taxon>
        <taxon>Dikarya</taxon>
        <taxon>Ascomycota</taxon>
        <taxon>Pezizomycotina</taxon>
        <taxon>Eurotiomycetes</taxon>
        <taxon>Eurotiomycetidae</taxon>
        <taxon>Eurotiales</taxon>
        <taxon>Aspergillaceae</taxon>
        <taxon>Aspergillus</taxon>
        <taxon>Aspergillus subgen. Nidulantes</taxon>
    </lineage>
</organism>
<dbReference type="KEGG" id="ani:ANIA_07555"/>
<dbReference type="OrthoDB" id="20473at2759"/>
<accession>Q5AVX5</accession>
<dbReference type="AlphaFoldDB" id="Q5AVX5"/>
<dbReference type="InParanoid" id="Q5AVX5"/>
<gene>
    <name evidence="2" type="ORF">ANIA_07555</name>
</gene>
<dbReference type="RefSeq" id="XP_680824.1">
    <property type="nucleotide sequence ID" value="XM_675732.1"/>
</dbReference>
<feature type="compositionally biased region" description="Pro residues" evidence="1">
    <location>
        <begin position="48"/>
        <end position="57"/>
    </location>
</feature>
<dbReference type="PANTHER" id="PTHR22705">
    <property type="entry name" value="ZINC FINGER, ZZ DOMAIN CONTAINING 3"/>
    <property type="match status" value="1"/>
</dbReference>
<dbReference type="GeneID" id="2869559"/>
<feature type="compositionally biased region" description="Pro residues" evidence="1">
    <location>
        <begin position="80"/>
        <end position="120"/>
    </location>
</feature>
<dbReference type="PANTHER" id="PTHR22705:SF0">
    <property type="entry name" value="ZZ-TYPE ZINC FINGER-CONTAINING PROTEIN 3"/>
    <property type="match status" value="1"/>
</dbReference>
<keyword evidence="3" id="KW-1185">Reference proteome</keyword>
<evidence type="ECO:0000256" key="1">
    <source>
        <dbReference type="SAM" id="MobiDB-lite"/>
    </source>
</evidence>
<dbReference type="InterPro" id="IPR037830">
    <property type="entry name" value="ZZZ3"/>
</dbReference>
<accession>C8VBP1</accession>
<evidence type="ECO:0000313" key="3">
    <source>
        <dbReference type="Proteomes" id="UP000000560"/>
    </source>
</evidence>
<evidence type="ECO:0000313" key="2">
    <source>
        <dbReference type="EMBL" id="CBF79622.1"/>
    </source>
</evidence>
<feature type="compositionally biased region" description="Polar residues" evidence="1">
    <location>
        <begin position="1"/>
        <end position="45"/>
    </location>
</feature>
<dbReference type="Proteomes" id="UP000000560">
    <property type="component" value="Chromosome IV"/>
</dbReference>
<dbReference type="OMA" id="INWAKYQ"/>
<protein>
    <submittedName>
        <fullName evidence="2">Uncharacterized protein</fullName>
    </submittedName>
</protein>
<feature type="region of interest" description="Disordered" evidence="1">
    <location>
        <begin position="1"/>
        <end position="128"/>
    </location>
</feature>
<dbReference type="HOGENOM" id="CLU_040837_2_0_1"/>